<reference evidence="1 2" key="1">
    <citation type="submission" date="2017-07" db="EMBL/GenBank/DDBJ databases">
        <title>Draft Genome Sequences of Select Purple Nonsulfur Bacteria.</title>
        <authorList>
            <person name="Lasarre B."/>
            <person name="Mckinlay J.B."/>
        </authorList>
    </citation>
    <scope>NUCLEOTIDE SEQUENCE [LARGE SCALE GENOMIC DNA]</scope>
    <source>
        <strain evidence="1 2">DSM 11907</strain>
    </source>
</reference>
<gene>
    <name evidence="1" type="ORF">CH338_14660</name>
</gene>
<evidence type="ECO:0000313" key="1">
    <source>
        <dbReference type="EMBL" id="RAI37852.1"/>
    </source>
</evidence>
<dbReference type="Proteomes" id="UP000248863">
    <property type="component" value="Unassembled WGS sequence"/>
</dbReference>
<organism evidence="1 2">
    <name type="scientific">Rhodoplanes elegans</name>
    <dbReference type="NCBI Taxonomy" id="29408"/>
    <lineage>
        <taxon>Bacteria</taxon>
        <taxon>Pseudomonadati</taxon>
        <taxon>Pseudomonadota</taxon>
        <taxon>Alphaproteobacteria</taxon>
        <taxon>Hyphomicrobiales</taxon>
        <taxon>Nitrobacteraceae</taxon>
        <taxon>Rhodoplanes</taxon>
    </lineage>
</organism>
<sequence>MRAVSINYHNGFIQLVFDEITNQEVEKPFWRLVSDPKWQNVDYDMKDAIDRRDTQGRDPALYAGKALESTIKIISNERGLSTGRERGAKNYIDNLRSGGILEAWEAETLEVFFKHVRNPLSHGPGAEELTSLSIPQTNWAIESCMSWIKSLIQRADN</sequence>
<evidence type="ECO:0000313" key="2">
    <source>
        <dbReference type="Proteomes" id="UP000248863"/>
    </source>
</evidence>
<accession>A0A327KKI4</accession>
<dbReference type="AlphaFoldDB" id="A0A327KKI4"/>
<protein>
    <recommendedName>
        <fullName evidence="3">DUF4145 domain-containing protein</fullName>
    </recommendedName>
</protein>
<evidence type="ECO:0008006" key="3">
    <source>
        <dbReference type="Google" id="ProtNLM"/>
    </source>
</evidence>
<proteinExistence type="predicted"/>
<dbReference type="EMBL" id="NPEU01000158">
    <property type="protein sequence ID" value="RAI37852.1"/>
    <property type="molecule type" value="Genomic_DNA"/>
</dbReference>
<name>A0A327KKI4_9BRAD</name>
<comment type="caution">
    <text evidence="1">The sequence shown here is derived from an EMBL/GenBank/DDBJ whole genome shotgun (WGS) entry which is preliminary data.</text>
</comment>
<dbReference type="OrthoDB" id="7840891at2"/>
<dbReference type="RefSeq" id="WP_111357892.1">
    <property type="nucleotide sequence ID" value="NZ_NHSK01000020.1"/>
</dbReference>
<keyword evidence="2" id="KW-1185">Reference proteome</keyword>